<keyword evidence="4" id="KW-0653">Protein transport</keyword>
<dbReference type="InterPro" id="IPR016024">
    <property type="entry name" value="ARM-type_fold"/>
</dbReference>
<feature type="compositionally biased region" description="Low complexity" evidence="6">
    <location>
        <begin position="691"/>
        <end position="713"/>
    </location>
</feature>
<evidence type="ECO:0000256" key="3">
    <source>
        <dbReference type="ARBA" id="ARBA00022448"/>
    </source>
</evidence>
<keyword evidence="9" id="KW-1185">Reference proteome</keyword>
<evidence type="ECO:0000256" key="2">
    <source>
        <dbReference type="ARBA" id="ARBA00006613"/>
    </source>
</evidence>
<comment type="similarity">
    <text evidence="2">Belongs to the adaptor complexes large subunit family.</text>
</comment>
<evidence type="ECO:0000256" key="1">
    <source>
        <dbReference type="ARBA" id="ARBA00004308"/>
    </source>
</evidence>
<evidence type="ECO:0000256" key="5">
    <source>
        <dbReference type="ARBA" id="ARBA00023136"/>
    </source>
</evidence>
<gene>
    <name evidence="8" type="ORF">HYPBUDRAFT_93961</name>
</gene>
<dbReference type="GO" id="GO:0006896">
    <property type="term" value="P:Golgi to vacuole transport"/>
    <property type="evidence" value="ECO:0007669"/>
    <property type="project" value="EnsemblFungi"/>
</dbReference>
<evidence type="ECO:0000256" key="4">
    <source>
        <dbReference type="ARBA" id="ARBA00022927"/>
    </source>
</evidence>
<evidence type="ECO:0000256" key="6">
    <source>
        <dbReference type="SAM" id="MobiDB-lite"/>
    </source>
</evidence>
<reference evidence="9" key="1">
    <citation type="submission" date="2016-05" db="EMBL/GenBank/DDBJ databases">
        <title>Comparative genomics of biotechnologically important yeasts.</title>
        <authorList>
            <consortium name="DOE Joint Genome Institute"/>
            <person name="Riley R."/>
            <person name="Haridas S."/>
            <person name="Wolfe K.H."/>
            <person name="Lopes M.R."/>
            <person name="Hittinger C.T."/>
            <person name="Goker M."/>
            <person name="Salamov A."/>
            <person name="Wisecaver J."/>
            <person name="Long T.M."/>
            <person name="Aerts A.L."/>
            <person name="Barry K."/>
            <person name="Choi C."/>
            <person name="Clum A."/>
            <person name="Coughlan A.Y."/>
            <person name="Deshpande S."/>
            <person name="Douglass A.P."/>
            <person name="Hanson S.J."/>
            <person name="Klenk H.-P."/>
            <person name="Labutti K."/>
            <person name="Lapidus A."/>
            <person name="Lindquist E."/>
            <person name="Lipzen A."/>
            <person name="Meier-Kolthoff J.P."/>
            <person name="Ohm R.A."/>
            <person name="Otillar R.P."/>
            <person name="Pangilinan J."/>
            <person name="Peng Y."/>
            <person name="Rokas A."/>
            <person name="Rosa C.A."/>
            <person name="Scheuner C."/>
            <person name="Sibirny A.A."/>
            <person name="Slot J.C."/>
            <person name="Stielow J.B."/>
            <person name="Sun H."/>
            <person name="Kurtzman C.P."/>
            <person name="Blackwell M."/>
            <person name="Grigoriev I.V."/>
            <person name="Jeffries T.W."/>
        </authorList>
    </citation>
    <scope>NUCLEOTIDE SEQUENCE [LARGE SCALE GENOMIC DNA]</scope>
    <source>
        <strain evidence="9">NRRL Y-1933</strain>
    </source>
</reference>
<dbReference type="STRING" id="984485.A0A1E4RJ99"/>
<feature type="region of interest" description="Disordered" evidence="6">
    <location>
        <begin position="672"/>
        <end position="714"/>
    </location>
</feature>
<dbReference type="GeneID" id="30998466"/>
<feature type="domain" description="Clathrin/coatomer adaptor adaptin-like N-terminal" evidence="7">
    <location>
        <begin position="38"/>
        <end position="623"/>
    </location>
</feature>
<evidence type="ECO:0000313" key="9">
    <source>
        <dbReference type="Proteomes" id="UP000095085"/>
    </source>
</evidence>
<dbReference type="OrthoDB" id="10254310at2759"/>
<protein>
    <submittedName>
        <fullName evidence="8">Clathrin assembly complex beta adaptin component</fullName>
    </submittedName>
</protein>
<dbReference type="SUPFAM" id="SSF48371">
    <property type="entry name" value="ARM repeat"/>
    <property type="match status" value="1"/>
</dbReference>
<organism evidence="8 9">
    <name type="scientific">Hyphopichia burtonii NRRL Y-1933</name>
    <dbReference type="NCBI Taxonomy" id="984485"/>
    <lineage>
        <taxon>Eukaryota</taxon>
        <taxon>Fungi</taxon>
        <taxon>Dikarya</taxon>
        <taxon>Ascomycota</taxon>
        <taxon>Saccharomycotina</taxon>
        <taxon>Pichiomycetes</taxon>
        <taxon>Debaryomycetaceae</taxon>
        <taxon>Hyphopichia</taxon>
    </lineage>
</organism>
<dbReference type="GO" id="GO:0030123">
    <property type="term" value="C:AP-3 adaptor complex"/>
    <property type="evidence" value="ECO:0007669"/>
    <property type="project" value="EnsemblFungi"/>
</dbReference>
<feature type="non-terminal residue" evidence="8">
    <location>
        <position position="785"/>
    </location>
</feature>
<dbReference type="RefSeq" id="XP_020076419.1">
    <property type="nucleotide sequence ID" value="XM_020223917.1"/>
</dbReference>
<dbReference type="GO" id="GO:0012505">
    <property type="term" value="C:endomembrane system"/>
    <property type="evidence" value="ECO:0007669"/>
    <property type="project" value="UniProtKB-SubCell"/>
</dbReference>
<dbReference type="AlphaFoldDB" id="A0A1E4RJ99"/>
<feature type="compositionally biased region" description="Acidic residues" evidence="6">
    <location>
        <begin position="749"/>
        <end position="785"/>
    </location>
</feature>
<dbReference type="EMBL" id="KV454541">
    <property type="protein sequence ID" value="ODV67352.1"/>
    <property type="molecule type" value="Genomic_DNA"/>
</dbReference>
<dbReference type="Proteomes" id="UP000095085">
    <property type="component" value="Unassembled WGS sequence"/>
</dbReference>
<dbReference type="PANTHER" id="PTHR11134">
    <property type="entry name" value="ADAPTOR COMPLEX SUBUNIT BETA FAMILY MEMBER"/>
    <property type="match status" value="1"/>
</dbReference>
<dbReference type="InterPro" id="IPR011989">
    <property type="entry name" value="ARM-like"/>
</dbReference>
<accession>A0A1E4RJ99</accession>
<dbReference type="InterPro" id="IPR026739">
    <property type="entry name" value="AP_beta"/>
</dbReference>
<dbReference type="InterPro" id="IPR002553">
    <property type="entry name" value="Clathrin/coatomer_adapt-like_N"/>
</dbReference>
<keyword evidence="3" id="KW-0813">Transport</keyword>
<evidence type="ECO:0000313" key="8">
    <source>
        <dbReference type="EMBL" id="ODV67352.1"/>
    </source>
</evidence>
<dbReference type="GO" id="GO:0006623">
    <property type="term" value="P:protein targeting to vacuole"/>
    <property type="evidence" value="ECO:0007669"/>
    <property type="project" value="EnsemblFungi"/>
</dbReference>
<feature type="region of interest" description="Disordered" evidence="6">
    <location>
        <begin position="740"/>
        <end position="785"/>
    </location>
</feature>
<evidence type="ECO:0000259" key="7">
    <source>
        <dbReference type="Pfam" id="PF01602"/>
    </source>
</evidence>
<name>A0A1E4RJ99_9ASCO</name>
<keyword evidence="5" id="KW-0472">Membrane</keyword>
<proteinExistence type="inferred from homology"/>
<sequence>MTESLAKISSMLESAKDLTIEAAVSASSRLTDTPSSLRPQEISKLLNSRLDRDVLNGMKCVVSLISRGEDGLTHFADVVKNVTSSNLKIKYLVLIYLTRYAEVQPDTALLSINSIQKSLSDKNASSRTTAIRSLAGIRIPEISSLLLLCIKRTVTDPTPWVRAGTAIAIAKAYEIPNINRKQLFEYLCQLIADSDPLVVGSAIKAYYKIKVELNNNRKKWDPIHGNFRRFAEIMSQLDEWAQCYLIEILVEYSRKFLPRPKLYLRSEENQVINLPDDYSDIPFPVYDVSMDSDLELFLNSLKVLVYSRSEFVILSISKAIYLLAPPLTFKHFKLNAALCKLATGSKNNQISLFALQTISMVSSHDKSIFGQYYKKFYLFPSDTIPIATCKLQILSSLISENNVKIILDELKYYALNSNNHLLIAKEAIKAIGCCSQISPYWNEKILKWCSKQIKRTGGGILNELLTVTRYLIQQKQNQTNVHNSEDVKQDIMKTTYRLSLILKDDEVNLESDAKASIIWIIGEFTGVAQNTIAPDVLRILIKNFVKEAEKVRYEILVLSAKVFSIELDNFKHENREDDTEAMLSFLENNIISKMFQHVLQLAKYDQSYDTRDRARLFHVLLNTGSSQSQLASLFLQVPKPVPTITSSTELGSKEFKSLHSALVDYFKANDWTSDESSLPPSSIRKQTQIRTNNLSNSGGNVTSVSSAKSRSVSPPIISNHAISSASYHNRNNLPETKETYRLQSLDEFFGNEDEEESGEELESSSEEEEDYEEESEESDDDNEED</sequence>
<comment type="subcellular location">
    <subcellularLocation>
        <location evidence="1">Endomembrane system</location>
    </subcellularLocation>
</comment>
<dbReference type="Gene3D" id="1.25.10.10">
    <property type="entry name" value="Leucine-rich Repeat Variant"/>
    <property type="match status" value="1"/>
</dbReference>
<feature type="compositionally biased region" description="Polar residues" evidence="6">
    <location>
        <begin position="672"/>
        <end position="690"/>
    </location>
</feature>
<dbReference type="Pfam" id="PF01602">
    <property type="entry name" value="Adaptin_N"/>
    <property type="match status" value="1"/>
</dbReference>